<organism evidence="1 2">
    <name type="scientific">Serendipita indica (strain DSM 11827)</name>
    <name type="common">Root endophyte fungus</name>
    <name type="synonym">Piriformospora indica</name>
    <dbReference type="NCBI Taxonomy" id="1109443"/>
    <lineage>
        <taxon>Eukaryota</taxon>
        <taxon>Fungi</taxon>
        <taxon>Dikarya</taxon>
        <taxon>Basidiomycota</taxon>
        <taxon>Agaricomycotina</taxon>
        <taxon>Agaricomycetes</taxon>
        <taxon>Sebacinales</taxon>
        <taxon>Serendipitaceae</taxon>
        <taxon>Serendipita</taxon>
    </lineage>
</organism>
<proteinExistence type="predicted"/>
<reference evidence="1 2" key="1">
    <citation type="journal article" date="2011" name="PLoS Pathog.">
        <title>Endophytic Life Strategies Decoded by Genome and Transcriptome Analyses of the Mutualistic Root Symbiont Piriformospora indica.</title>
        <authorList>
            <person name="Zuccaro A."/>
            <person name="Lahrmann U."/>
            <person name="Guldener U."/>
            <person name="Langen G."/>
            <person name="Pfiffi S."/>
            <person name="Biedenkopf D."/>
            <person name="Wong P."/>
            <person name="Samans B."/>
            <person name="Grimm C."/>
            <person name="Basiewicz M."/>
            <person name="Murat C."/>
            <person name="Martin F."/>
            <person name="Kogel K.H."/>
        </authorList>
    </citation>
    <scope>NUCLEOTIDE SEQUENCE [LARGE SCALE GENOMIC DNA]</scope>
    <source>
        <strain evidence="1 2">DSM 11827</strain>
    </source>
</reference>
<dbReference type="InParanoid" id="G4U174"/>
<protein>
    <submittedName>
        <fullName evidence="1">Uncharacterized protein</fullName>
    </submittedName>
</protein>
<evidence type="ECO:0000313" key="1">
    <source>
        <dbReference type="EMBL" id="CCA77317.1"/>
    </source>
</evidence>
<dbReference type="HOGENOM" id="CLU_1235454_0_0_1"/>
<comment type="caution">
    <text evidence="1">The sequence shown here is derived from an EMBL/GenBank/DDBJ whole genome shotgun (WGS) entry which is preliminary data.</text>
</comment>
<sequence length="224" mass="25130">MEDQKDDSNPSLEGLPSDLLQTKIFRIPGYPASWPAIWTEQEWPLLKVIITTVATNRGLQSYGDLSRLLLHAPNLKALACMGRYWADPDASGLPTARFFTIPFATFPWLGNQTLGRFGKCGRGDTMVMSSSPGTLYPGGIDEANFEGLIPFLRRHTATVTDFVERIAIQMNNDAHQPPLIQYFDNIKVYGANRWFDLEAEQYPRQDLSKGTLPLTFLSSCLRLS</sequence>
<name>G4U174_SERID</name>
<dbReference type="EMBL" id="CAFZ01001478">
    <property type="protein sequence ID" value="CCA77317.1"/>
    <property type="molecule type" value="Genomic_DNA"/>
</dbReference>
<dbReference type="Proteomes" id="UP000007148">
    <property type="component" value="Unassembled WGS sequence"/>
</dbReference>
<evidence type="ECO:0000313" key="2">
    <source>
        <dbReference type="Proteomes" id="UP000007148"/>
    </source>
</evidence>
<keyword evidence="2" id="KW-1185">Reference proteome</keyword>
<gene>
    <name evidence="1" type="ORF">PIIN_11294</name>
</gene>
<accession>G4U174</accession>
<dbReference type="AlphaFoldDB" id="G4U174"/>